<evidence type="ECO:0000256" key="10">
    <source>
        <dbReference type="SAM" id="MobiDB-lite"/>
    </source>
</evidence>
<dbReference type="InterPro" id="IPR007449">
    <property type="entry name" value="ZipA_FtsZ-bd_C"/>
</dbReference>
<gene>
    <name evidence="8 12" type="primary">zipA</name>
    <name evidence="12" type="ORF">EXU30_02070</name>
</gene>
<dbReference type="SUPFAM" id="SSF64383">
    <property type="entry name" value="Cell-division protein ZipA, C-terminal domain"/>
    <property type="match status" value="1"/>
</dbReference>
<dbReference type="GO" id="GO:0000917">
    <property type="term" value="P:division septum assembly"/>
    <property type="evidence" value="ECO:0007669"/>
    <property type="project" value="TreeGrafter"/>
</dbReference>
<dbReference type="AlphaFoldDB" id="A0A411PDI4"/>
<dbReference type="Proteomes" id="UP000291106">
    <property type="component" value="Chromosome"/>
</dbReference>
<dbReference type="SMART" id="SM00771">
    <property type="entry name" value="ZipA_C"/>
    <property type="match status" value="1"/>
</dbReference>
<comment type="subcellular location">
    <subcellularLocation>
        <location evidence="8">Cell inner membrane</location>
        <topology evidence="8">Single-pass type I membrane protein</topology>
    </subcellularLocation>
    <text evidence="8">Localizes to the Z ring in an FtsZ-dependent manner.</text>
</comment>
<comment type="subunit">
    <text evidence="8">Interacts with FtsZ via their C-terminal domains.</text>
</comment>
<feature type="region of interest" description="Disordered" evidence="10">
    <location>
        <begin position="180"/>
        <end position="205"/>
    </location>
</feature>
<dbReference type="InterPro" id="IPR011919">
    <property type="entry name" value="Cell_div_ZipA"/>
</dbReference>
<keyword evidence="5 8" id="KW-1133">Transmembrane helix</keyword>
<evidence type="ECO:0000256" key="8">
    <source>
        <dbReference type="HAMAP-Rule" id="MF_00509"/>
    </source>
</evidence>
<keyword evidence="1 8" id="KW-1003">Cell membrane</keyword>
<evidence type="ECO:0000256" key="5">
    <source>
        <dbReference type="ARBA" id="ARBA00022989"/>
    </source>
</evidence>
<dbReference type="NCBIfam" id="TIGR02205">
    <property type="entry name" value="septum_zipA"/>
    <property type="match status" value="1"/>
</dbReference>
<dbReference type="GO" id="GO:0032153">
    <property type="term" value="C:cell division site"/>
    <property type="evidence" value="ECO:0007669"/>
    <property type="project" value="UniProtKB-UniRule"/>
</dbReference>
<comment type="function">
    <text evidence="8 9">Essential cell division protein that stabilizes the FtsZ protofilaments by cross-linking them and that serves as a cytoplasmic membrane anchor for the Z ring. Also required for the recruitment to the septal ring of downstream cell division proteins.</text>
</comment>
<feature type="compositionally biased region" description="Basic and acidic residues" evidence="10">
    <location>
        <begin position="116"/>
        <end position="138"/>
    </location>
</feature>
<feature type="domain" description="ZipA C-terminal FtsZ-binding" evidence="11">
    <location>
        <begin position="207"/>
        <end position="337"/>
    </location>
</feature>
<feature type="region of interest" description="Disordered" evidence="10">
    <location>
        <begin position="45"/>
        <end position="138"/>
    </location>
</feature>
<evidence type="ECO:0000259" key="11">
    <source>
        <dbReference type="SMART" id="SM00771"/>
    </source>
</evidence>
<keyword evidence="13" id="KW-1185">Reference proteome</keyword>
<dbReference type="GO" id="GO:0043093">
    <property type="term" value="P:FtsZ-dependent cytokinesis"/>
    <property type="evidence" value="ECO:0007669"/>
    <property type="project" value="UniProtKB-UniRule"/>
</dbReference>
<sequence length="341" mass="38005">MKDLQLVLFILGALAIVGVLVHGFWSIRRQQPKSMKESPMVDFYKEQSKRDADGFDADGVGEVRVRKADDNEPQDELDDIPEPEITPPKQTASSASQLQHEPKQQALFADTDAEDEKSQQKEPEFKQEPSFSDKDHDFAPINIEIDDGQAPDITLELSDSESSNLQAGDESAVEQGVDVTAKDAPQPASGIKDTEQQTTATAEPQEPVDVLVLHVVAKEGEQLQGAELLPCLLSLNFKFGEMDIFHRHIDNAGKGEKLFSLANMMKPGVFDPDNMEQFVTQGVVLFMTLPSYNDATMNFTIMLNSALQMVDDLGAELLDDRRQPWNDETRQQYIQRIRDAA</sequence>
<feature type="compositionally biased region" description="Acidic residues" evidence="10">
    <location>
        <begin position="71"/>
        <end position="82"/>
    </location>
</feature>
<dbReference type="InterPro" id="IPR036765">
    <property type="entry name" value="ZipA_FtsZ-bd_C_sf"/>
</dbReference>
<comment type="similarity">
    <text evidence="8 9">Belongs to the ZipA family.</text>
</comment>
<keyword evidence="6 8" id="KW-0472">Membrane</keyword>
<keyword evidence="3 8" id="KW-0132">Cell division</keyword>
<dbReference type="EMBL" id="CP036200">
    <property type="protein sequence ID" value="QBF81613.1"/>
    <property type="molecule type" value="Genomic_DNA"/>
</dbReference>
<evidence type="ECO:0000313" key="13">
    <source>
        <dbReference type="Proteomes" id="UP000291106"/>
    </source>
</evidence>
<protein>
    <recommendedName>
        <fullName evidence="8 9">Cell division protein ZipA</fullName>
    </recommendedName>
</protein>
<dbReference type="Gene3D" id="3.30.1400.10">
    <property type="entry name" value="ZipA, C-terminal FtsZ-binding domain"/>
    <property type="match status" value="1"/>
</dbReference>
<evidence type="ECO:0000256" key="2">
    <source>
        <dbReference type="ARBA" id="ARBA00022519"/>
    </source>
</evidence>
<keyword evidence="4 8" id="KW-0812">Transmembrane</keyword>
<evidence type="ECO:0000256" key="3">
    <source>
        <dbReference type="ARBA" id="ARBA00022618"/>
    </source>
</evidence>
<evidence type="ECO:0000313" key="12">
    <source>
        <dbReference type="EMBL" id="QBF81613.1"/>
    </source>
</evidence>
<feature type="compositionally biased region" description="Low complexity" evidence="10">
    <location>
        <begin position="196"/>
        <end position="205"/>
    </location>
</feature>
<evidence type="ECO:0000256" key="7">
    <source>
        <dbReference type="ARBA" id="ARBA00023306"/>
    </source>
</evidence>
<keyword evidence="2 8" id="KW-0997">Cell inner membrane</keyword>
<dbReference type="Pfam" id="PF04354">
    <property type="entry name" value="ZipA_C"/>
    <property type="match status" value="1"/>
</dbReference>
<evidence type="ECO:0000256" key="6">
    <source>
        <dbReference type="ARBA" id="ARBA00023136"/>
    </source>
</evidence>
<dbReference type="GO" id="GO:0005886">
    <property type="term" value="C:plasma membrane"/>
    <property type="evidence" value="ECO:0007669"/>
    <property type="project" value="UniProtKB-SubCell"/>
</dbReference>
<dbReference type="OrthoDB" id="7054914at2"/>
<accession>A0A411PDI4</accession>
<feature type="compositionally biased region" description="Basic and acidic residues" evidence="10">
    <location>
        <begin position="61"/>
        <end position="70"/>
    </location>
</feature>
<dbReference type="PANTHER" id="PTHR38685:SF1">
    <property type="entry name" value="CELL DIVISION PROTEIN ZIPA"/>
    <property type="match status" value="1"/>
</dbReference>
<name>A0A411PDI4_9GAMM</name>
<evidence type="ECO:0000256" key="1">
    <source>
        <dbReference type="ARBA" id="ARBA00022475"/>
    </source>
</evidence>
<feature type="transmembrane region" description="Helical" evidence="8">
    <location>
        <begin position="6"/>
        <end position="27"/>
    </location>
</feature>
<dbReference type="HAMAP" id="MF_00509">
    <property type="entry name" value="ZipA"/>
    <property type="match status" value="1"/>
</dbReference>
<dbReference type="PANTHER" id="PTHR38685">
    <property type="entry name" value="CELL DIVISION PROTEIN ZIPA"/>
    <property type="match status" value="1"/>
</dbReference>
<proteinExistence type="inferred from homology"/>
<feature type="compositionally biased region" description="Polar residues" evidence="10">
    <location>
        <begin position="88"/>
        <end position="99"/>
    </location>
</feature>
<reference evidence="12 13" key="1">
    <citation type="submission" date="2019-02" db="EMBL/GenBank/DDBJ databases">
        <title>Shewanella sp. D4-2 isolated from Dokdo Island.</title>
        <authorList>
            <person name="Baek K."/>
        </authorList>
    </citation>
    <scope>NUCLEOTIDE SEQUENCE [LARGE SCALE GENOMIC DNA]</scope>
    <source>
        <strain evidence="12 13">D4-2</strain>
    </source>
</reference>
<evidence type="ECO:0000256" key="4">
    <source>
        <dbReference type="ARBA" id="ARBA00022692"/>
    </source>
</evidence>
<organism evidence="12 13">
    <name type="scientific">Shewanella maritima</name>
    <dbReference type="NCBI Taxonomy" id="2520507"/>
    <lineage>
        <taxon>Bacteria</taxon>
        <taxon>Pseudomonadati</taxon>
        <taxon>Pseudomonadota</taxon>
        <taxon>Gammaproteobacteria</taxon>
        <taxon>Alteromonadales</taxon>
        <taxon>Shewanellaceae</taxon>
        <taxon>Shewanella</taxon>
    </lineage>
</organism>
<dbReference type="KEGG" id="smai:EXU30_02070"/>
<evidence type="ECO:0000256" key="9">
    <source>
        <dbReference type="RuleBase" id="RU003612"/>
    </source>
</evidence>
<keyword evidence="7 8" id="KW-0131">Cell cycle</keyword>